<sequence>MCLLDEDIHRSVDLPQSCSSQDGVLPTPLHAAAVNGNKKLLQRLLREEEGSLLNRGDQFGRTPLVYSVLGDRLNCADLLLKAGAYGNVKCVKLLLSKGANWNVKDYKGRTPLHFATSHQSSKRVSKGEADESDNDLMTSLHWSASYGNAEHVKLLLKAGADVTLTDLESRTAVHLAVAQQNEPAVKALLLNDKCDLSVQDNVKRSPLHWAAVLDFTTTDNNGATAMHYAAQSNDSETVDVFLSHEKKSDIPDNEGRTALMWAAAKGSENALRTILKHDLDVHAKGNTGGTALHSAAYSGHVGCVQLLIEFGACVDALDQLQHTPLKCACEMGHTEVVRSLILNGATVNLEDQDGRSLLHWAALSGRAPICLALVEQGLAPDTQDHLGRTPLQCVAHGGFVKFMTVLLEHGADVDHQDKEGITALHRSCASGHLEAVKLLLRLTPLDYAIMGDHQDVAQYMIEQGGFTINGIQDIAATTIQKCWRGYVFRKGFHKDLLVRHEQMRVKKRACAAEHGKDIDVCHFALNREIAGNSFGSSSSHEVGSEHEEGRKTSSFSAEEQRDSQDEILFAEDADMSKENSKEGLDSMEESGSFSSKSLSRRESSLVDDSDRLKIVCALLLDEDIDLDSTDAFLNAFDSRKHSCEEKVKNLYSGNSKAERARKERERIQLIRRKVNAAIVIQRWFRRWIHSKRKRLEKNLSCNVKNGQEELSNEVASLTIQLAWRKHRRIQFEKNVTNDQSSKKIVLHSAPCKPKRNGPGNGVNVYGYSMEEGGRPSNANRRKSSKRRSPYMKSHSSAAAMSYNMAMDLYHPMASRQGNSRAAMVASTARVRPGSMKRTATGWSHDVGFISNIHGHRPGKKDSSCSRCCSSDSGFSPSSNTSKPS</sequence>
<dbReference type="InterPro" id="IPR002110">
    <property type="entry name" value="Ankyrin_rpt"/>
</dbReference>
<feature type="repeat" description="ANK" evidence="3">
    <location>
        <begin position="221"/>
        <end position="253"/>
    </location>
</feature>
<evidence type="ECO:0000313" key="6">
    <source>
        <dbReference type="Proteomes" id="UP001249851"/>
    </source>
</evidence>
<evidence type="ECO:0000256" key="2">
    <source>
        <dbReference type="ARBA" id="ARBA00023043"/>
    </source>
</evidence>
<dbReference type="AlphaFoldDB" id="A0AAD9V437"/>
<proteinExistence type="predicted"/>
<feature type="repeat" description="ANK" evidence="3">
    <location>
        <begin position="320"/>
        <end position="352"/>
    </location>
</feature>
<gene>
    <name evidence="5" type="ORF">P5673_016847</name>
</gene>
<feature type="compositionally biased region" description="Basic and acidic residues" evidence="4">
    <location>
        <begin position="574"/>
        <end position="584"/>
    </location>
</feature>
<dbReference type="SMART" id="SM00248">
    <property type="entry name" value="ANK"/>
    <property type="match status" value="11"/>
</dbReference>
<feature type="repeat" description="ANK" evidence="3">
    <location>
        <begin position="386"/>
        <end position="418"/>
    </location>
</feature>
<protein>
    <submittedName>
        <fullName evidence="5">Inversin</fullName>
    </submittedName>
</protein>
<dbReference type="EMBL" id="JARQWQ010000036">
    <property type="protein sequence ID" value="KAK2560491.1"/>
    <property type="molecule type" value="Genomic_DNA"/>
</dbReference>
<feature type="compositionally biased region" description="Basic residues" evidence="4">
    <location>
        <begin position="779"/>
        <end position="789"/>
    </location>
</feature>
<dbReference type="SMART" id="SM00015">
    <property type="entry name" value="IQ"/>
    <property type="match status" value="2"/>
</dbReference>
<reference evidence="5" key="2">
    <citation type="journal article" date="2023" name="Science">
        <title>Genomic signatures of disease resistance in endangered staghorn corals.</title>
        <authorList>
            <person name="Vollmer S.V."/>
            <person name="Selwyn J.D."/>
            <person name="Despard B.A."/>
            <person name="Roesel C.L."/>
        </authorList>
    </citation>
    <scope>NUCLEOTIDE SEQUENCE</scope>
    <source>
        <strain evidence="5">K2</strain>
    </source>
</reference>
<dbReference type="PANTHER" id="PTHR24161">
    <property type="entry name" value="ANK_REP_REGION DOMAIN-CONTAINING PROTEIN-RELATED"/>
    <property type="match status" value="1"/>
</dbReference>
<organism evidence="5 6">
    <name type="scientific">Acropora cervicornis</name>
    <name type="common">Staghorn coral</name>
    <dbReference type="NCBI Taxonomy" id="6130"/>
    <lineage>
        <taxon>Eukaryota</taxon>
        <taxon>Metazoa</taxon>
        <taxon>Cnidaria</taxon>
        <taxon>Anthozoa</taxon>
        <taxon>Hexacorallia</taxon>
        <taxon>Scleractinia</taxon>
        <taxon>Astrocoeniina</taxon>
        <taxon>Acroporidae</taxon>
        <taxon>Acropora</taxon>
    </lineage>
</organism>
<comment type="caution">
    <text evidence="5">The sequence shown here is derived from an EMBL/GenBank/DDBJ whole genome shotgun (WGS) entry which is preliminary data.</text>
</comment>
<dbReference type="Proteomes" id="UP001249851">
    <property type="component" value="Unassembled WGS sequence"/>
</dbReference>
<keyword evidence="6" id="KW-1185">Reference proteome</keyword>
<evidence type="ECO:0000256" key="3">
    <source>
        <dbReference type="PROSITE-ProRule" id="PRU00023"/>
    </source>
</evidence>
<reference evidence="5" key="1">
    <citation type="journal article" date="2023" name="G3 (Bethesda)">
        <title>Whole genome assembly and annotation of the endangered Caribbean coral Acropora cervicornis.</title>
        <authorList>
            <person name="Selwyn J.D."/>
            <person name="Vollmer S.V."/>
        </authorList>
    </citation>
    <scope>NUCLEOTIDE SEQUENCE</scope>
    <source>
        <strain evidence="5">K2</strain>
    </source>
</reference>
<evidence type="ECO:0000256" key="4">
    <source>
        <dbReference type="SAM" id="MobiDB-lite"/>
    </source>
</evidence>
<feature type="repeat" description="ANK" evidence="3">
    <location>
        <begin position="353"/>
        <end position="385"/>
    </location>
</feature>
<feature type="compositionally biased region" description="Basic and acidic residues" evidence="4">
    <location>
        <begin position="542"/>
        <end position="551"/>
    </location>
</feature>
<dbReference type="Pfam" id="PF00612">
    <property type="entry name" value="IQ"/>
    <property type="match status" value="2"/>
</dbReference>
<dbReference type="SUPFAM" id="SSF48403">
    <property type="entry name" value="Ankyrin repeat"/>
    <property type="match status" value="2"/>
</dbReference>
<feature type="repeat" description="ANK" evidence="3">
    <location>
        <begin position="287"/>
        <end position="319"/>
    </location>
</feature>
<evidence type="ECO:0000256" key="1">
    <source>
        <dbReference type="ARBA" id="ARBA00022737"/>
    </source>
</evidence>
<feature type="region of interest" description="Disordered" evidence="4">
    <location>
        <begin position="749"/>
        <end position="795"/>
    </location>
</feature>
<feature type="repeat" description="ANK" evidence="3">
    <location>
        <begin position="135"/>
        <end position="167"/>
    </location>
</feature>
<dbReference type="Gene3D" id="1.25.40.20">
    <property type="entry name" value="Ankyrin repeat-containing domain"/>
    <property type="match status" value="3"/>
</dbReference>
<dbReference type="PROSITE" id="PS50088">
    <property type="entry name" value="ANK_REPEAT"/>
    <property type="match status" value="9"/>
</dbReference>
<name>A0AAD9V437_ACRCE</name>
<feature type="region of interest" description="Disordered" evidence="4">
    <location>
        <begin position="853"/>
        <end position="884"/>
    </location>
</feature>
<feature type="repeat" description="ANK" evidence="3">
    <location>
        <begin position="419"/>
        <end position="441"/>
    </location>
</feature>
<keyword evidence="1" id="KW-0677">Repeat</keyword>
<dbReference type="CDD" id="cd23767">
    <property type="entry name" value="IQCD"/>
    <property type="match status" value="1"/>
</dbReference>
<dbReference type="InterPro" id="IPR036770">
    <property type="entry name" value="Ankyrin_rpt-contain_sf"/>
</dbReference>
<dbReference type="PROSITE" id="PS50297">
    <property type="entry name" value="ANK_REP_REGION"/>
    <property type="match status" value="5"/>
</dbReference>
<feature type="region of interest" description="Disordered" evidence="4">
    <location>
        <begin position="534"/>
        <end position="596"/>
    </location>
</feature>
<feature type="compositionally biased region" description="Low complexity" evidence="4">
    <location>
        <begin position="868"/>
        <end position="884"/>
    </location>
</feature>
<feature type="repeat" description="ANK" evidence="3">
    <location>
        <begin position="168"/>
        <end position="201"/>
    </location>
</feature>
<dbReference type="Pfam" id="PF12796">
    <property type="entry name" value="Ank_2"/>
    <property type="match status" value="3"/>
</dbReference>
<evidence type="ECO:0000313" key="5">
    <source>
        <dbReference type="EMBL" id="KAK2560491.1"/>
    </source>
</evidence>
<keyword evidence="2 3" id="KW-0040">ANK repeat</keyword>
<feature type="repeat" description="ANK" evidence="3">
    <location>
        <begin position="254"/>
        <end position="286"/>
    </location>
</feature>
<dbReference type="PANTHER" id="PTHR24161:SF85">
    <property type="entry name" value="PALMITOYLTRANSFERASE HIP14"/>
    <property type="match status" value="1"/>
</dbReference>
<dbReference type="InterPro" id="IPR000048">
    <property type="entry name" value="IQ_motif_EF-hand-BS"/>
</dbReference>
<dbReference type="PROSITE" id="PS50096">
    <property type="entry name" value="IQ"/>
    <property type="match status" value="1"/>
</dbReference>
<accession>A0AAD9V437</accession>